<dbReference type="AlphaFoldDB" id="A0A1Y3ASJ9"/>
<dbReference type="Proteomes" id="UP000194236">
    <property type="component" value="Unassembled WGS sequence"/>
</dbReference>
<evidence type="ECO:0000313" key="3">
    <source>
        <dbReference type="Proteomes" id="UP000194236"/>
    </source>
</evidence>
<keyword evidence="1" id="KW-1133">Transmembrane helix</keyword>
<keyword evidence="1" id="KW-0472">Membrane</keyword>
<evidence type="ECO:0000313" key="2">
    <source>
        <dbReference type="EMBL" id="OTF70977.1"/>
    </source>
</evidence>
<keyword evidence="1" id="KW-0812">Transmembrane</keyword>
<name>A0A1Y3ASJ9_EURMA</name>
<reference evidence="2 3" key="1">
    <citation type="submission" date="2017-03" db="EMBL/GenBank/DDBJ databases">
        <title>Genome Survey of Euroglyphus maynei.</title>
        <authorList>
            <person name="Arlian L.G."/>
            <person name="Morgan M.S."/>
            <person name="Rider S.D."/>
        </authorList>
    </citation>
    <scope>NUCLEOTIDE SEQUENCE [LARGE SCALE GENOMIC DNA]</scope>
    <source>
        <strain evidence="2">Arlian Lab</strain>
        <tissue evidence="2">Whole body</tissue>
    </source>
</reference>
<accession>A0A1Y3ASJ9</accession>
<dbReference type="EMBL" id="MUJZ01063140">
    <property type="protein sequence ID" value="OTF70977.1"/>
    <property type="molecule type" value="Genomic_DNA"/>
</dbReference>
<sequence>MKTSTSFSFIIICLAIILATFIPFVTMTPHYYAGTGLGAGYWALPFGKGMRYNLWGRGRGILRYIMGNYGGFYG</sequence>
<feature type="transmembrane region" description="Helical" evidence="1">
    <location>
        <begin position="7"/>
        <end position="25"/>
    </location>
</feature>
<comment type="caution">
    <text evidence="2">The sequence shown here is derived from an EMBL/GenBank/DDBJ whole genome shotgun (WGS) entry which is preliminary data.</text>
</comment>
<proteinExistence type="predicted"/>
<organism evidence="2 3">
    <name type="scientific">Euroglyphus maynei</name>
    <name type="common">Mayne's house dust mite</name>
    <dbReference type="NCBI Taxonomy" id="6958"/>
    <lineage>
        <taxon>Eukaryota</taxon>
        <taxon>Metazoa</taxon>
        <taxon>Ecdysozoa</taxon>
        <taxon>Arthropoda</taxon>
        <taxon>Chelicerata</taxon>
        <taxon>Arachnida</taxon>
        <taxon>Acari</taxon>
        <taxon>Acariformes</taxon>
        <taxon>Sarcoptiformes</taxon>
        <taxon>Astigmata</taxon>
        <taxon>Psoroptidia</taxon>
        <taxon>Analgoidea</taxon>
        <taxon>Pyroglyphidae</taxon>
        <taxon>Pyroglyphinae</taxon>
        <taxon>Euroglyphus</taxon>
    </lineage>
</organism>
<protein>
    <submittedName>
        <fullName evidence="2">Uncharacterized protein</fullName>
    </submittedName>
</protein>
<gene>
    <name evidence="2" type="ORF">BLA29_012658</name>
</gene>
<evidence type="ECO:0000256" key="1">
    <source>
        <dbReference type="SAM" id="Phobius"/>
    </source>
</evidence>
<keyword evidence="3" id="KW-1185">Reference proteome</keyword>